<feature type="chain" id="PRO_5045325548" evidence="1">
    <location>
        <begin position="19"/>
        <end position="177"/>
    </location>
</feature>
<dbReference type="RefSeq" id="WP_187585892.1">
    <property type="nucleotide sequence ID" value="NZ_JACLHY010000016.1"/>
</dbReference>
<keyword evidence="3" id="KW-1185">Reference proteome</keyword>
<accession>A0ABR7QQB1</accession>
<dbReference type="EMBL" id="JACLHY010000016">
    <property type="protein sequence ID" value="MBC8769249.1"/>
    <property type="molecule type" value="Genomic_DNA"/>
</dbReference>
<evidence type="ECO:0000256" key="1">
    <source>
        <dbReference type="SAM" id="SignalP"/>
    </source>
</evidence>
<evidence type="ECO:0000313" key="2">
    <source>
        <dbReference type="EMBL" id="MBC8769249.1"/>
    </source>
</evidence>
<proteinExistence type="predicted"/>
<feature type="signal peptide" evidence="1">
    <location>
        <begin position="1"/>
        <end position="18"/>
    </location>
</feature>
<organism evidence="2 3">
    <name type="scientific">Arenibacter arenosicollis</name>
    <dbReference type="NCBI Taxonomy" id="2762274"/>
    <lineage>
        <taxon>Bacteria</taxon>
        <taxon>Pseudomonadati</taxon>
        <taxon>Bacteroidota</taxon>
        <taxon>Flavobacteriia</taxon>
        <taxon>Flavobacteriales</taxon>
        <taxon>Flavobacteriaceae</taxon>
        <taxon>Arenibacter</taxon>
    </lineage>
</organism>
<protein>
    <submittedName>
        <fullName evidence="2">Uncharacterized protein</fullName>
    </submittedName>
</protein>
<keyword evidence="1" id="KW-0732">Signal</keyword>
<name>A0ABR7QQB1_9FLAO</name>
<gene>
    <name evidence="2" type="ORF">H4O18_14730</name>
</gene>
<dbReference type="Proteomes" id="UP000618952">
    <property type="component" value="Unassembled WGS sequence"/>
</dbReference>
<comment type="caution">
    <text evidence="2">The sequence shown here is derived from an EMBL/GenBank/DDBJ whole genome shotgun (WGS) entry which is preliminary data.</text>
</comment>
<evidence type="ECO:0000313" key="3">
    <source>
        <dbReference type="Proteomes" id="UP000618952"/>
    </source>
</evidence>
<reference evidence="2 3" key="1">
    <citation type="submission" date="2020-08" db="EMBL/GenBank/DDBJ databases">
        <title>Arenibacter gaetbuli sp. nov., isolated from a sand dune.</title>
        <authorList>
            <person name="Park S."/>
            <person name="Yoon J.-H."/>
        </authorList>
    </citation>
    <scope>NUCLEOTIDE SEQUENCE [LARGE SCALE GENOMIC DNA]</scope>
    <source>
        <strain evidence="2 3">BSSL-BM3</strain>
    </source>
</reference>
<sequence>MKNLLFSAVFLISGTLLAQDNPKEVKQETEVTTVKTNHGDKTSAKSVKVVTKETSDIKLDKNNHDRVKSDTKVEKEVYVDNDDNTGYQFSTKETYYISDGGSYIFSPHNQGFGINHNQDNATSVESAKSWVSSNDEYYIVEGEAHSGIGRFNANGDFMVEYYNKDTQKVEVKIYKKN</sequence>